<reference evidence="1" key="1">
    <citation type="submission" date="2014-09" db="EMBL/GenBank/DDBJ databases">
        <authorList>
            <person name="Probst J Alexander"/>
        </authorList>
    </citation>
    <scope>NUCLEOTIDE SEQUENCE</scope>
</reference>
<dbReference type="AlphaFoldDB" id="A0A098E6R1"/>
<proteinExistence type="predicted"/>
<protein>
    <submittedName>
        <fullName evidence="1">Uncharacterized protein</fullName>
    </submittedName>
</protein>
<name>A0A098E6R1_9ZZZZ</name>
<sequence>MNTVKNAMVKVIQEQPEDSDFDEILRELVFNKMINRGLLDSDKGKIISNEEMGKRISSWQK</sequence>
<organism evidence="1">
    <name type="scientific">groundwater metagenome</name>
    <dbReference type="NCBI Taxonomy" id="717931"/>
    <lineage>
        <taxon>unclassified sequences</taxon>
        <taxon>metagenomes</taxon>
        <taxon>ecological metagenomes</taxon>
    </lineage>
</organism>
<dbReference type="EMBL" id="CCXY01000024">
    <property type="protein sequence ID" value="CEG11131.1"/>
    <property type="molecule type" value="Genomic_DNA"/>
</dbReference>
<evidence type="ECO:0000313" key="1">
    <source>
        <dbReference type="EMBL" id="CEG11131.1"/>
    </source>
</evidence>
<gene>
    <name evidence="1" type="ORF">MSIBF_A120008</name>
</gene>
<accession>A0A098E6R1</accession>